<dbReference type="PANTHER" id="PTHR12357">
    <property type="entry name" value="YTH YT521-B HOMOLOGY DOMAIN-CONTAINING"/>
    <property type="match status" value="1"/>
</dbReference>
<dbReference type="OMA" id="WLQDKWS"/>
<dbReference type="FunFam" id="3.10.590.10:FF:000001">
    <property type="entry name" value="YTH domain family 1, isoform CRA_a"/>
    <property type="match status" value="1"/>
</dbReference>
<feature type="region of interest" description="Disordered" evidence="5">
    <location>
        <begin position="573"/>
        <end position="602"/>
    </location>
</feature>
<evidence type="ECO:0000313" key="8">
    <source>
        <dbReference type="Proteomes" id="UP000091857"/>
    </source>
</evidence>
<evidence type="ECO:0000313" key="7">
    <source>
        <dbReference type="EMBL" id="OAY34304.1"/>
    </source>
</evidence>
<dbReference type="Pfam" id="PF04146">
    <property type="entry name" value="YTH"/>
    <property type="match status" value="1"/>
</dbReference>
<dbReference type="GO" id="GO:0061157">
    <property type="term" value="P:mRNA destabilization"/>
    <property type="evidence" value="ECO:0000318"/>
    <property type="project" value="GO_Central"/>
</dbReference>
<dbReference type="EMBL" id="CM004398">
    <property type="protein sequence ID" value="OAY34304.1"/>
    <property type="molecule type" value="Genomic_DNA"/>
</dbReference>
<keyword evidence="2" id="KW-0963">Cytoplasm</keyword>
<evidence type="ECO:0000256" key="4">
    <source>
        <dbReference type="RuleBase" id="RU369095"/>
    </source>
</evidence>
<organism evidence="7 8">
    <name type="scientific">Manihot esculenta</name>
    <name type="common">Cassava</name>
    <name type="synonym">Jatropha manihot</name>
    <dbReference type="NCBI Taxonomy" id="3983"/>
    <lineage>
        <taxon>Eukaryota</taxon>
        <taxon>Viridiplantae</taxon>
        <taxon>Streptophyta</taxon>
        <taxon>Embryophyta</taxon>
        <taxon>Tracheophyta</taxon>
        <taxon>Spermatophyta</taxon>
        <taxon>Magnoliopsida</taxon>
        <taxon>eudicotyledons</taxon>
        <taxon>Gunneridae</taxon>
        <taxon>Pentapetalae</taxon>
        <taxon>rosids</taxon>
        <taxon>fabids</taxon>
        <taxon>Malpighiales</taxon>
        <taxon>Euphorbiaceae</taxon>
        <taxon>Crotonoideae</taxon>
        <taxon>Manihoteae</taxon>
        <taxon>Manihot</taxon>
    </lineage>
</organism>
<dbReference type="EMBL" id="CM004398">
    <property type="protein sequence ID" value="OAY34305.1"/>
    <property type="molecule type" value="Genomic_DNA"/>
</dbReference>
<gene>
    <name evidence="7" type="ORF">MANES_12G010500</name>
</gene>
<dbReference type="GO" id="GO:1990247">
    <property type="term" value="F:N6-methyladenosine-containing RNA reader activity"/>
    <property type="evidence" value="ECO:0007669"/>
    <property type="project" value="UniProtKB-UniRule"/>
</dbReference>
<comment type="similarity">
    <text evidence="4">Belongs to the YTHDF family.</text>
</comment>
<evidence type="ECO:0000256" key="3">
    <source>
        <dbReference type="ARBA" id="ARBA00022884"/>
    </source>
</evidence>
<protein>
    <recommendedName>
        <fullName evidence="4">YTH domain-containing family protein</fullName>
    </recommendedName>
</protein>
<dbReference type="STRING" id="3983.A0A251K1T6"/>
<proteinExistence type="inferred from homology"/>
<dbReference type="CDD" id="cd21134">
    <property type="entry name" value="YTH"/>
    <property type="match status" value="1"/>
</dbReference>
<evidence type="ECO:0000256" key="1">
    <source>
        <dbReference type="ARBA" id="ARBA00004496"/>
    </source>
</evidence>
<dbReference type="SMR" id="A0A251K1T6"/>
<dbReference type="Gramene" id="Manes.12G010500.1.v8.1">
    <property type="protein sequence ID" value="Manes.12G010500.1.v8.1.CDS"/>
    <property type="gene ID" value="Manes.12G010500.v8.1"/>
</dbReference>
<dbReference type="AlphaFoldDB" id="A0A251K1T6"/>
<name>A0A251K1T6_MANES</name>
<evidence type="ECO:0000256" key="5">
    <source>
        <dbReference type="SAM" id="MobiDB-lite"/>
    </source>
</evidence>
<dbReference type="Gramene" id="Manes.12G010500.4.v8.1">
    <property type="protein sequence ID" value="Manes.12G010500.4.v8.1.CDS"/>
    <property type="gene ID" value="Manes.12G010500.v8.1"/>
</dbReference>
<dbReference type="OrthoDB" id="306690at2759"/>
<dbReference type="PROSITE" id="PS50882">
    <property type="entry name" value="YTH"/>
    <property type="match status" value="1"/>
</dbReference>
<feature type="domain" description="YTH" evidence="6">
    <location>
        <begin position="360"/>
        <end position="497"/>
    </location>
</feature>
<evidence type="ECO:0000256" key="2">
    <source>
        <dbReference type="ARBA" id="ARBA00022490"/>
    </source>
</evidence>
<keyword evidence="8" id="KW-1185">Reference proteome</keyword>
<dbReference type="GO" id="GO:0005737">
    <property type="term" value="C:cytoplasm"/>
    <property type="evidence" value="ECO:0000318"/>
    <property type="project" value="GO_Central"/>
</dbReference>
<comment type="subcellular location">
    <subcellularLocation>
        <location evidence="1">Cytoplasm</location>
    </subcellularLocation>
</comment>
<dbReference type="InterPro" id="IPR007275">
    <property type="entry name" value="YTH_domain"/>
</dbReference>
<reference evidence="7 8" key="1">
    <citation type="submission" date="2016-02" db="EMBL/GenBank/DDBJ databases">
        <title>WGS assembly of Manihot esculenta.</title>
        <authorList>
            <person name="Bredeson J.V."/>
            <person name="Prochnik S.E."/>
            <person name="Lyons J.B."/>
            <person name="Schmutz J."/>
            <person name="Grimwood J."/>
            <person name="Vrebalov J."/>
            <person name="Bart R.S."/>
            <person name="Amuge T."/>
            <person name="Ferguson M.E."/>
            <person name="Green R."/>
            <person name="Putnam N."/>
            <person name="Stites J."/>
            <person name="Rounsley S."/>
            <person name="Rokhsar D.S."/>
        </authorList>
    </citation>
    <scope>NUCLEOTIDE SEQUENCE [LARGE SCALE GENOMIC DNA]</scope>
    <source>
        <strain evidence="8">cv. AM560-2</strain>
        <tissue evidence="7">Leaf</tissue>
    </source>
</reference>
<evidence type="ECO:0000259" key="6">
    <source>
        <dbReference type="PROSITE" id="PS50882"/>
    </source>
</evidence>
<dbReference type="Gramene" id="Manes.12G010500.2.v8.1">
    <property type="protein sequence ID" value="Manes.12G010500.2.v8.1.CDS"/>
    <property type="gene ID" value="Manes.12G010500.v8.1"/>
</dbReference>
<dbReference type="Gramene" id="Manes.12G010500.5.v8.1">
    <property type="protein sequence ID" value="Manes.12G010500.5.v8.1.CDS"/>
    <property type="gene ID" value="Manes.12G010500.v8.1"/>
</dbReference>
<dbReference type="PANTHER" id="PTHR12357:SF120">
    <property type="entry name" value="YTH DOMAIN-CONTAINING FAMILY PROTEIN"/>
    <property type="match status" value="1"/>
</dbReference>
<dbReference type="Gene3D" id="3.10.590.10">
    <property type="entry name" value="ph1033 like domains"/>
    <property type="match status" value="1"/>
</dbReference>
<sequence length="602" mass="66588">MSKDQPAVDENGVDSLRAATTVGSLRVDASPYACSSQTQSVYHGGNGNMLGTWGECLPDVNAEGLEIGSYGIYNDPSSNPFRGLGYTPQMPQRPFASITMTTPPGNCRGQLYNGQDLPNSETPFYQQFMTANTASQTPVSSAMLPVTINPQEDGNRFGPQPGYQPAKGSVLRESNFSGDSRGFKFLQQGYDGFESSGLWSDWSKPGNAMGSLLHLSSPTAVPKPIISLGFSANHFGVVSQRKESLFGFGSRLGPSYKIYPQGQTNGNSSSHISSSMFGMNGQIWSTPHEARQGRRCNDLSCSCNVALDTLGERNRGPRAFKPRSKTAPNGSVIDNHRNAVSDFCKESYNGLDFFTEYKDAKFFVIKSYSEDNVHKSIKYGVWASTLNGNKKLDGAYHEAKERHGTSPVFLLFSVNASAQFCGVAEMVGPVDFDKSVDYWQQDKWSGQFPVKWHIIKDVPNSQFRHIVLENNDNKPVTNSRDTQEVELEHGVEMLKILKNYESHSSILDDFHFYEERQKAMQARKSRQHQQAIPAPTSVVGDGEQNSISISNDFMKKISKSFAESLSLKETETKFSIPHLPQGSMGIQHGKRSRQKQHIQANR</sequence>
<keyword evidence="3 4" id="KW-0694">RNA-binding</keyword>
<dbReference type="InterPro" id="IPR045168">
    <property type="entry name" value="YTH_prot"/>
</dbReference>
<comment type="function">
    <text evidence="4">Specifically recognizes and binds N6-methyladenosine (m6A)-containing RNAs, and regulates mRNA stability. M6A is a modification present at internal sites of mRNAs and some non-coding RNAs and plays a role in mRNA stability and processing.</text>
</comment>
<dbReference type="Proteomes" id="UP000091857">
    <property type="component" value="Chromosome 12"/>
</dbReference>
<accession>A0A251K1T6</accession>
<dbReference type="GO" id="GO:0003729">
    <property type="term" value="F:mRNA binding"/>
    <property type="evidence" value="ECO:0000318"/>
    <property type="project" value="GO_Central"/>
</dbReference>